<feature type="active site" description="Proton donor" evidence="1">
    <location>
        <position position="80"/>
    </location>
</feature>
<evidence type="ECO:0000313" key="3">
    <source>
        <dbReference type="EMBL" id="TWE01235.1"/>
    </source>
</evidence>
<dbReference type="SUPFAM" id="SSF51569">
    <property type="entry name" value="Aldolase"/>
    <property type="match status" value="1"/>
</dbReference>
<keyword evidence="2" id="KW-0862">Zinc</keyword>
<dbReference type="Pfam" id="PF01116">
    <property type="entry name" value="F_bP_aldolase"/>
    <property type="match status" value="1"/>
</dbReference>
<feature type="binding site" evidence="2">
    <location>
        <position position="178"/>
    </location>
    <ligand>
        <name>Zn(2+)</name>
        <dbReference type="ChEBI" id="CHEBI:29105"/>
        <label>1</label>
        <note>catalytic</note>
    </ligand>
</feature>
<accession>A0A561DCV1</accession>
<name>A0A561DCV1_9BACI</name>
<dbReference type="EMBL" id="VIVN01000006">
    <property type="protein sequence ID" value="TWE01235.1"/>
    <property type="molecule type" value="Genomic_DNA"/>
</dbReference>
<feature type="binding site" evidence="2">
    <location>
        <position position="132"/>
    </location>
    <ligand>
        <name>Zn(2+)</name>
        <dbReference type="ChEBI" id="CHEBI:29105"/>
        <label>2</label>
    </ligand>
</feature>
<keyword evidence="4" id="KW-1185">Reference proteome</keyword>
<proteinExistence type="predicted"/>
<dbReference type="GO" id="GO:0005975">
    <property type="term" value="P:carbohydrate metabolic process"/>
    <property type="evidence" value="ECO:0007669"/>
    <property type="project" value="InterPro"/>
</dbReference>
<keyword evidence="2" id="KW-0479">Metal-binding</keyword>
<dbReference type="PANTHER" id="PTHR30304">
    <property type="entry name" value="D-TAGATOSE-1,6-BISPHOSPHATE ALDOLASE"/>
    <property type="match status" value="1"/>
</dbReference>
<evidence type="ECO:0000313" key="4">
    <source>
        <dbReference type="Proteomes" id="UP000319671"/>
    </source>
</evidence>
<protein>
    <submittedName>
        <fullName evidence="3">Fructose-bisphosphate aldolase</fullName>
    </submittedName>
</protein>
<gene>
    <name evidence="3" type="ORF">FB550_106293</name>
</gene>
<dbReference type="PIRSF" id="PIRSF001359">
    <property type="entry name" value="F_bP_aldolase_II"/>
    <property type="match status" value="1"/>
</dbReference>
<reference evidence="3 4" key="1">
    <citation type="submission" date="2019-06" db="EMBL/GenBank/DDBJ databases">
        <title>Sorghum-associated microbial communities from plants grown in Nebraska, USA.</title>
        <authorList>
            <person name="Schachtman D."/>
        </authorList>
    </citation>
    <scope>NUCLEOTIDE SEQUENCE [LARGE SCALE GENOMIC DNA]</scope>
    <source>
        <strain evidence="3 4">2482</strain>
    </source>
</reference>
<dbReference type="NCBIfam" id="TIGR00167">
    <property type="entry name" value="cbbA"/>
    <property type="match status" value="1"/>
</dbReference>
<dbReference type="RefSeq" id="WP_144565924.1">
    <property type="nucleotide sequence ID" value="NZ_VIVN01000006.1"/>
</dbReference>
<sequence>MLITMKELLTVAKENKFAVGAFNVADSSFLRAVVEEAENLNSPAIIAIHPSELEFLTDEFFSYVRHRVYASPVPFVIHLDHGGSIEEILRAIRCGFTSVMIDGSLLPYEENVALTKKATEIAHAVGISIEGELGTIGSTGNSVEGGVTKVTYTDPAEAKDFVERTGVDTLAVAIGTAHGIYPKNIKPELQMDILKEINELVDIPLVLHGGSSNPDSEIAQSVQLGVSKINISSDMKYAYFTKAREILSTTEYWDPNVIYPDCIKEARKVINHKMHLFNSVGKANLYEQKTTPKQEEKVLTGGLYK</sequence>
<organism evidence="3 4">
    <name type="scientific">Neobacillus bataviensis</name>
    <dbReference type="NCBI Taxonomy" id="220685"/>
    <lineage>
        <taxon>Bacteria</taxon>
        <taxon>Bacillati</taxon>
        <taxon>Bacillota</taxon>
        <taxon>Bacilli</taxon>
        <taxon>Bacillales</taxon>
        <taxon>Bacillaceae</taxon>
        <taxon>Neobacillus</taxon>
    </lineage>
</organism>
<dbReference type="InterPro" id="IPR050246">
    <property type="entry name" value="Class_II_FBP_aldolase"/>
</dbReference>
<dbReference type="PANTHER" id="PTHR30304:SF0">
    <property type="entry name" value="D-TAGATOSE-1,6-BISPHOSPHATE ALDOLASE SUBUNIT GATY-RELATED"/>
    <property type="match status" value="1"/>
</dbReference>
<evidence type="ECO:0000256" key="1">
    <source>
        <dbReference type="PIRSR" id="PIRSR001359-1"/>
    </source>
</evidence>
<dbReference type="GO" id="GO:0008270">
    <property type="term" value="F:zinc ion binding"/>
    <property type="evidence" value="ECO:0007669"/>
    <property type="project" value="InterPro"/>
</dbReference>
<feature type="binding site" evidence="2">
    <location>
        <position position="81"/>
    </location>
    <ligand>
        <name>Zn(2+)</name>
        <dbReference type="ChEBI" id="CHEBI:29105"/>
        <label>1</label>
        <note>catalytic</note>
    </ligand>
</feature>
<dbReference type="Gene3D" id="3.20.20.70">
    <property type="entry name" value="Aldolase class I"/>
    <property type="match status" value="1"/>
</dbReference>
<evidence type="ECO:0000256" key="2">
    <source>
        <dbReference type="PIRSR" id="PIRSR001359-3"/>
    </source>
</evidence>
<dbReference type="NCBIfam" id="NF006042">
    <property type="entry name" value="PRK08185.1"/>
    <property type="match status" value="1"/>
</dbReference>
<dbReference type="InterPro" id="IPR013785">
    <property type="entry name" value="Aldolase_TIM"/>
</dbReference>
<comment type="caution">
    <text evidence="3">The sequence shown here is derived from an EMBL/GenBank/DDBJ whole genome shotgun (WGS) entry which is preliminary data.</text>
</comment>
<dbReference type="GO" id="GO:0016832">
    <property type="term" value="F:aldehyde-lyase activity"/>
    <property type="evidence" value="ECO:0007669"/>
    <property type="project" value="InterPro"/>
</dbReference>
<dbReference type="Proteomes" id="UP000319671">
    <property type="component" value="Unassembled WGS sequence"/>
</dbReference>
<comment type="cofactor">
    <cofactor evidence="2">
        <name>Zn(2+)</name>
        <dbReference type="ChEBI" id="CHEBI:29105"/>
    </cofactor>
    <text evidence="2">Binds 2 Zn(2+) ions per subunit. One is catalytic and the other provides a structural contribution.</text>
</comment>
<dbReference type="CDD" id="cd00947">
    <property type="entry name" value="TBP_aldolase_IIB"/>
    <property type="match status" value="1"/>
</dbReference>
<feature type="binding site" evidence="2">
    <location>
        <position position="102"/>
    </location>
    <ligand>
        <name>Zn(2+)</name>
        <dbReference type="ChEBI" id="CHEBI:29105"/>
        <label>2</label>
    </ligand>
</feature>
<dbReference type="AlphaFoldDB" id="A0A561DCV1"/>
<feature type="binding site" evidence="2">
    <location>
        <position position="208"/>
    </location>
    <ligand>
        <name>Zn(2+)</name>
        <dbReference type="ChEBI" id="CHEBI:29105"/>
        <label>1</label>
        <note>catalytic</note>
    </ligand>
</feature>
<dbReference type="InterPro" id="IPR000771">
    <property type="entry name" value="FBA_II"/>
</dbReference>